<keyword evidence="1" id="KW-0472">Membrane</keyword>
<accession>A0A1I2IY67</accession>
<keyword evidence="1" id="KW-0812">Transmembrane</keyword>
<dbReference type="Proteomes" id="UP000199771">
    <property type="component" value="Unassembled WGS sequence"/>
</dbReference>
<proteinExistence type="predicted"/>
<dbReference type="AlphaFoldDB" id="A0A1I2IY67"/>
<sequence>MTRMIDSQPTAPPEETVARNRAMLRDWADLYRTRARRWLLLTLILAGAALCNGATGWCVFWLVLLGTPAALNRAWAWVVDRLDPADPDPRPVQARYMTPIIAAAGALLTAGALLGAAAFALTPGLGVDQPLPALYACLAALALYGVRIVRNAHVAARSLPCPVPVPLVPVPVWVPVVTPAWDDDDVMDRFRRDLEQDMITSPGYSHLPGNIHFKNIWES</sequence>
<keyword evidence="1" id="KW-1133">Transmembrane helix</keyword>
<evidence type="ECO:0000313" key="3">
    <source>
        <dbReference type="Proteomes" id="UP000199771"/>
    </source>
</evidence>
<dbReference type="EMBL" id="FOOC01000005">
    <property type="protein sequence ID" value="SFF47375.1"/>
    <property type="molecule type" value="Genomic_DNA"/>
</dbReference>
<name>A0A1I2IY67_9GAMM</name>
<evidence type="ECO:0000256" key="1">
    <source>
        <dbReference type="SAM" id="Phobius"/>
    </source>
</evidence>
<organism evidence="2 3">
    <name type="scientific">Fontimonas thermophila</name>
    <dbReference type="NCBI Taxonomy" id="1076937"/>
    <lineage>
        <taxon>Bacteria</taxon>
        <taxon>Pseudomonadati</taxon>
        <taxon>Pseudomonadota</taxon>
        <taxon>Gammaproteobacteria</taxon>
        <taxon>Nevskiales</taxon>
        <taxon>Nevskiaceae</taxon>
        <taxon>Fontimonas</taxon>
    </lineage>
</organism>
<protein>
    <submittedName>
        <fullName evidence="2">Uncharacterized protein</fullName>
    </submittedName>
</protein>
<evidence type="ECO:0000313" key="2">
    <source>
        <dbReference type="EMBL" id="SFF47375.1"/>
    </source>
</evidence>
<feature type="transmembrane region" description="Helical" evidence="1">
    <location>
        <begin position="100"/>
        <end position="121"/>
    </location>
</feature>
<dbReference type="RefSeq" id="WP_143383642.1">
    <property type="nucleotide sequence ID" value="NZ_FOOC01000005.1"/>
</dbReference>
<reference evidence="2 3" key="1">
    <citation type="submission" date="2016-10" db="EMBL/GenBank/DDBJ databases">
        <authorList>
            <person name="de Groot N.N."/>
        </authorList>
    </citation>
    <scope>NUCLEOTIDE SEQUENCE [LARGE SCALE GENOMIC DNA]</scope>
    <source>
        <strain evidence="2 3">DSM 23609</strain>
    </source>
</reference>
<gene>
    <name evidence="2" type="ORF">SAMN04488120_10548</name>
</gene>
<feature type="transmembrane region" description="Helical" evidence="1">
    <location>
        <begin position="38"/>
        <end position="64"/>
    </location>
</feature>
<keyword evidence="3" id="KW-1185">Reference proteome</keyword>
<feature type="transmembrane region" description="Helical" evidence="1">
    <location>
        <begin position="133"/>
        <end position="149"/>
    </location>
</feature>